<accession>A0A9P5P117</accession>
<dbReference type="Proteomes" id="UP000724874">
    <property type="component" value="Unassembled WGS sequence"/>
</dbReference>
<dbReference type="Pfam" id="PF00646">
    <property type="entry name" value="F-box"/>
    <property type="match status" value="1"/>
</dbReference>
<dbReference type="EMBL" id="JADNYJ010000003">
    <property type="protein sequence ID" value="KAF8912005.1"/>
    <property type="molecule type" value="Genomic_DNA"/>
</dbReference>
<name>A0A9P5P117_GYMJU</name>
<reference evidence="2" key="1">
    <citation type="submission" date="2020-11" db="EMBL/GenBank/DDBJ databases">
        <authorList>
            <consortium name="DOE Joint Genome Institute"/>
            <person name="Ahrendt S."/>
            <person name="Riley R."/>
            <person name="Andreopoulos W."/>
            <person name="LaButti K."/>
            <person name="Pangilinan J."/>
            <person name="Ruiz-duenas F.J."/>
            <person name="Barrasa J.M."/>
            <person name="Sanchez-Garcia M."/>
            <person name="Camarero S."/>
            <person name="Miyauchi S."/>
            <person name="Serrano A."/>
            <person name="Linde D."/>
            <person name="Babiker R."/>
            <person name="Drula E."/>
            <person name="Ayuso-Fernandez I."/>
            <person name="Pacheco R."/>
            <person name="Padilla G."/>
            <person name="Ferreira P."/>
            <person name="Barriuso J."/>
            <person name="Kellner H."/>
            <person name="Castanera R."/>
            <person name="Alfaro M."/>
            <person name="Ramirez L."/>
            <person name="Pisabarro A.G."/>
            <person name="Kuo A."/>
            <person name="Tritt A."/>
            <person name="Lipzen A."/>
            <person name="He G."/>
            <person name="Yan M."/>
            <person name="Ng V."/>
            <person name="Cullen D."/>
            <person name="Martin F."/>
            <person name="Rosso M.-N."/>
            <person name="Henrissat B."/>
            <person name="Hibbett D."/>
            <person name="Martinez A.T."/>
            <person name="Grigoriev I.V."/>
        </authorList>
    </citation>
    <scope>NUCLEOTIDE SEQUENCE</scope>
    <source>
        <strain evidence="2">AH 44721</strain>
    </source>
</reference>
<evidence type="ECO:0000259" key="1">
    <source>
        <dbReference type="PROSITE" id="PS50181"/>
    </source>
</evidence>
<protein>
    <recommendedName>
        <fullName evidence="1">F-box domain-containing protein</fullName>
    </recommendedName>
</protein>
<dbReference type="InterPro" id="IPR001810">
    <property type="entry name" value="F-box_dom"/>
</dbReference>
<feature type="domain" description="F-box" evidence="1">
    <location>
        <begin position="114"/>
        <end position="163"/>
    </location>
</feature>
<proteinExistence type="predicted"/>
<dbReference type="PROSITE" id="PS50181">
    <property type="entry name" value="FBOX"/>
    <property type="match status" value="1"/>
</dbReference>
<dbReference type="InterPro" id="IPR036047">
    <property type="entry name" value="F-box-like_dom_sf"/>
</dbReference>
<evidence type="ECO:0000313" key="3">
    <source>
        <dbReference type="Proteomes" id="UP000724874"/>
    </source>
</evidence>
<dbReference type="CDD" id="cd09917">
    <property type="entry name" value="F-box_SF"/>
    <property type="match status" value="1"/>
</dbReference>
<keyword evidence="3" id="KW-1185">Reference proteome</keyword>
<dbReference type="AlphaFoldDB" id="A0A9P5P117"/>
<dbReference type="SUPFAM" id="SSF81383">
    <property type="entry name" value="F-box domain"/>
    <property type="match status" value="1"/>
</dbReference>
<sequence>MTFLRLCNSYGRKYAFIVENNFRTLVVHSMTSASAAPPTVPLTNLESNEFDGAELPFFQLHGHGYRQVISGPRISSCHSQPKMYYGPVTIRNYLAGHVKKTLRMSRSKTQPNYMDLFLKLPTELKLIVLEHLHPIDLLHFSQASKYFWSIIMSPKAAGVWKMSFESYPDLPACPPKVTKPTWALMLFGPGICLECGKHGALTDFAFLKQYCELCMKANYAYISSLRDASNWPVPVDGLVCLMLPRSYRYHGLRYTSAYPSFSNAKYLREDFNAMMKKVTLIQVLIEHQVPILSELFEDYKIAIMAHIAKVQQVSDEANSWATDIFRLCSTECDTALRKTTERCSQRLHNLGHELQDINSVRFSISQILRIEGVYRFTSRSFRKIRPRLESTVIKRKTSRIKNERQELLQGVYRDYQKTIDPSSWHCLPPITLVKTIPGFADFLNAPYDKRGDIDPGHAVTLFPDFIADWTKRHQSEILQLLKFDEQQDVGTRLRKLELATSVVTCIDCRWKSQRGLVLLGWENICRHKRIEAYGGFCSKFEINEVASVAVNCLLSCVGLDPATTTIDDMNSRDDRFLCGNCPAETSRGIKGLKAYTWIECLIHSTEMHLQANAMHDSPIWLLLSPEATRFVKEHEHDYPLPSWSVWRCGKCASHFDEVVPQEEVIYHAKRVHLIDNPVLGVDVAFDSRLYVRQRKVFRLAMDPAYEFSCKRCPKLPVYKLWEMQNLVQHLLAKHHIVDPVEEEDWAKVNVVAAVSSSFSPTGSEEHSNL</sequence>
<dbReference type="OrthoDB" id="2823912at2759"/>
<gene>
    <name evidence="2" type="ORF">CPB84DRAFT_742614</name>
</gene>
<evidence type="ECO:0000313" key="2">
    <source>
        <dbReference type="EMBL" id="KAF8912005.1"/>
    </source>
</evidence>
<organism evidence="2 3">
    <name type="scientific">Gymnopilus junonius</name>
    <name type="common">Spectacular rustgill mushroom</name>
    <name type="synonym">Gymnopilus spectabilis subsp. junonius</name>
    <dbReference type="NCBI Taxonomy" id="109634"/>
    <lineage>
        <taxon>Eukaryota</taxon>
        <taxon>Fungi</taxon>
        <taxon>Dikarya</taxon>
        <taxon>Basidiomycota</taxon>
        <taxon>Agaricomycotina</taxon>
        <taxon>Agaricomycetes</taxon>
        <taxon>Agaricomycetidae</taxon>
        <taxon>Agaricales</taxon>
        <taxon>Agaricineae</taxon>
        <taxon>Hymenogastraceae</taxon>
        <taxon>Gymnopilus</taxon>
    </lineage>
</organism>
<comment type="caution">
    <text evidence="2">The sequence shown here is derived from an EMBL/GenBank/DDBJ whole genome shotgun (WGS) entry which is preliminary data.</text>
</comment>